<dbReference type="InterPro" id="IPR045229">
    <property type="entry name" value="TPP_enz"/>
</dbReference>
<feature type="non-terminal residue" evidence="7">
    <location>
        <position position="1"/>
    </location>
</feature>
<dbReference type="InterPro" id="IPR000399">
    <property type="entry name" value="TPP-bd_CS"/>
</dbReference>
<dbReference type="PANTHER" id="PTHR18968">
    <property type="entry name" value="THIAMINE PYROPHOSPHATE ENZYMES"/>
    <property type="match status" value="1"/>
</dbReference>
<dbReference type="GO" id="GO:0030976">
    <property type="term" value="F:thiamine pyrophosphate binding"/>
    <property type="evidence" value="ECO:0007669"/>
    <property type="project" value="InterPro"/>
</dbReference>
<name>A0A382GN30_9ZZZZ</name>
<dbReference type="GO" id="GO:0009099">
    <property type="term" value="P:L-valine biosynthetic process"/>
    <property type="evidence" value="ECO:0007669"/>
    <property type="project" value="TreeGrafter"/>
</dbReference>
<accession>A0A382GN30</accession>
<dbReference type="InterPro" id="IPR012000">
    <property type="entry name" value="Thiamin_PyroP_enz_cen_dom"/>
</dbReference>
<dbReference type="InterPro" id="IPR011766">
    <property type="entry name" value="TPP_enzyme_TPP-bd"/>
</dbReference>
<dbReference type="GO" id="GO:0003984">
    <property type="term" value="F:acetolactate synthase activity"/>
    <property type="evidence" value="ECO:0007669"/>
    <property type="project" value="TreeGrafter"/>
</dbReference>
<evidence type="ECO:0000259" key="6">
    <source>
        <dbReference type="Pfam" id="PF02776"/>
    </source>
</evidence>
<reference evidence="7" key="1">
    <citation type="submission" date="2018-05" db="EMBL/GenBank/DDBJ databases">
        <authorList>
            <person name="Lanie J.A."/>
            <person name="Ng W.-L."/>
            <person name="Kazmierczak K.M."/>
            <person name="Andrzejewski T.M."/>
            <person name="Davidsen T.M."/>
            <person name="Wayne K.J."/>
            <person name="Tettelin H."/>
            <person name="Glass J.I."/>
            <person name="Rusch D."/>
            <person name="Podicherti R."/>
            <person name="Tsui H.-C.T."/>
            <person name="Winkler M.E."/>
        </authorList>
    </citation>
    <scope>NUCLEOTIDE SEQUENCE</scope>
</reference>
<dbReference type="PROSITE" id="PS00187">
    <property type="entry name" value="TPP_ENZYMES"/>
    <property type="match status" value="1"/>
</dbReference>
<dbReference type="GO" id="GO:0005948">
    <property type="term" value="C:acetolactate synthase complex"/>
    <property type="evidence" value="ECO:0007669"/>
    <property type="project" value="TreeGrafter"/>
</dbReference>
<evidence type="ECO:0008006" key="8">
    <source>
        <dbReference type="Google" id="ProtNLM"/>
    </source>
</evidence>
<dbReference type="InterPro" id="IPR029035">
    <property type="entry name" value="DHS-like_NAD/FAD-binding_dom"/>
</dbReference>
<dbReference type="GO" id="GO:0000287">
    <property type="term" value="F:magnesium ion binding"/>
    <property type="evidence" value="ECO:0007669"/>
    <property type="project" value="InterPro"/>
</dbReference>
<dbReference type="Pfam" id="PF02775">
    <property type="entry name" value="TPP_enzyme_C"/>
    <property type="match status" value="1"/>
</dbReference>
<keyword evidence="2 3" id="KW-0786">Thiamine pyrophosphate</keyword>
<dbReference type="InterPro" id="IPR012001">
    <property type="entry name" value="Thiamin_PyroP_enz_TPP-bd_dom"/>
</dbReference>
<dbReference type="GO" id="GO:0009097">
    <property type="term" value="P:isoleucine biosynthetic process"/>
    <property type="evidence" value="ECO:0007669"/>
    <property type="project" value="TreeGrafter"/>
</dbReference>
<dbReference type="Gene3D" id="3.40.50.1220">
    <property type="entry name" value="TPP-binding domain"/>
    <property type="match status" value="1"/>
</dbReference>
<dbReference type="EMBL" id="UINC01056397">
    <property type="protein sequence ID" value="SVB76379.1"/>
    <property type="molecule type" value="Genomic_DNA"/>
</dbReference>
<dbReference type="CDD" id="cd00568">
    <property type="entry name" value="TPP_enzymes"/>
    <property type="match status" value="1"/>
</dbReference>
<dbReference type="AlphaFoldDB" id="A0A382GN30"/>
<feature type="domain" description="Thiamine pyrophosphate enzyme central" evidence="4">
    <location>
        <begin position="161"/>
        <end position="289"/>
    </location>
</feature>
<evidence type="ECO:0000313" key="7">
    <source>
        <dbReference type="EMBL" id="SVB76379.1"/>
    </source>
</evidence>
<dbReference type="Pfam" id="PF02776">
    <property type="entry name" value="TPP_enzyme_N"/>
    <property type="match status" value="1"/>
</dbReference>
<dbReference type="SUPFAM" id="SSF52467">
    <property type="entry name" value="DHS-like NAD/FAD-binding domain"/>
    <property type="match status" value="1"/>
</dbReference>
<evidence type="ECO:0000256" key="1">
    <source>
        <dbReference type="ARBA" id="ARBA00007812"/>
    </source>
</evidence>
<dbReference type="PANTHER" id="PTHR18968:SF167">
    <property type="entry name" value="ACETOLACTATE SYNTHASE LARGE SUBUNIT ILVB2-RELATED"/>
    <property type="match status" value="1"/>
</dbReference>
<dbReference type="Gene3D" id="3.40.50.970">
    <property type="match status" value="2"/>
</dbReference>
<dbReference type="Pfam" id="PF00205">
    <property type="entry name" value="TPP_enzyme_M"/>
    <property type="match status" value="1"/>
</dbReference>
<dbReference type="SUPFAM" id="SSF52518">
    <property type="entry name" value="Thiamin diphosphate-binding fold (THDP-binding)"/>
    <property type="match status" value="2"/>
</dbReference>
<proteinExistence type="inferred from homology"/>
<protein>
    <recommendedName>
        <fullName evidence="8">Thiamine pyrophosphate-binding protein</fullName>
    </recommendedName>
</protein>
<dbReference type="InterPro" id="IPR029061">
    <property type="entry name" value="THDP-binding"/>
</dbReference>
<evidence type="ECO:0000259" key="4">
    <source>
        <dbReference type="Pfam" id="PF00205"/>
    </source>
</evidence>
<feature type="domain" description="Thiamine pyrophosphate enzyme TPP-binding" evidence="5">
    <location>
        <begin position="350"/>
        <end position="487"/>
    </location>
</feature>
<evidence type="ECO:0000259" key="5">
    <source>
        <dbReference type="Pfam" id="PF02775"/>
    </source>
</evidence>
<comment type="similarity">
    <text evidence="1 3">Belongs to the TPP enzyme family.</text>
</comment>
<dbReference type="GO" id="GO:0050660">
    <property type="term" value="F:flavin adenine dinucleotide binding"/>
    <property type="evidence" value="ECO:0007669"/>
    <property type="project" value="TreeGrafter"/>
</dbReference>
<sequence>LLDGLAKEPGIRFINTRHEQATTYMADGYARAGGDIGTALVVPGPGLQNASAGIGTAYSASSPVLVLAGQVERDLIGVERGMLHEIKGQMETIKPVTKHQRLVLDAKDIPEAVHEAMEQLKTGRPRPVEIEVPPETLYDIADVELLEEGKYERPGGSVERIKRGAELIAAAKNPLLWAGGGVISAEASSELTAIAEFLQAPVITTGEGRGSISDRSYLSIGSFRFKNDTFFENHIDDHDLVVAIGTRLAYPEFLKGQKVLQIDIDEEEIGRNYDNTEGILGDAKKSLGSLLEALKDRMGARESRQEELSKIKEERFNPATVIEPQNSYVNAIRRAIPDDGILISGMTQIGYYSRNKYEVYEPRTYLTSSYYGNLGFAYPTALGAKVARPDKPVIAVSGDGGFMFNVQELSTAVHHNINAIVVVFNDNAFGNVMRDQVNMFDGREYGAIVHNPDFMKLADAFGARGVRIEDGDPETLEKELSNSINIEAPT</sequence>
<dbReference type="CDD" id="cd07035">
    <property type="entry name" value="TPP_PYR_POX_like"/>
    <property type="match status" value="1"/>
</dbReference>
<gene>
    <name evidence="7" type="ORF">METZ01_LOCUS229233</name>
</gene>
<evidence type="ECO:0000256" key="2">
    <source>
        <dbReference type="ARBA" id="ARBA00023052"/>
    </source>
</evidence>
<feature type="domain" description="Thiamine pyrophosphate enzyme N-terminal TPP-binding" evidence="6">
    <location>
        <begin position="1"/>
        <end position="86"/>
    </location>
</feature>
<feature type="non-terminal residue" evidence="7">
    <location>
        <position position="490"/>
    </location>
</feature>
<organism evidence="7">
    <name type="scientific">marine metagenome</name>
    <dbReference type="NCBI Taxonomy" id="408172"/>
    <lineage>
        <taxon>unclassified sequences</taxon>
        <taxon>metagenomes</taxon>
        <taxon>ecological metagenomes</taxon>
    </lineage>
</organism>
<evidence type="ECO:0000256" key="3">
    <source>
        <dbReference type="RuleBase" id="RU362132"/>
    </source>
</evidence>